<name>A0A1W1UTQ8_9DEIO</name>
<organism evidence="2 3">
    <name type="scientific">Deinococcus hopiensis KR-140</name>
    <dbReference type="NCBI Taxonomy" id="695939"/>
    <lineage>
        <taxon>Bacteria</taxon>
        <taxon>Thermotogati</taxon>
        <taxon>Deinococcota</taxon>
        <taxon>Deinococci</taxon>
        <taxon>Deinococcales</taxon>
        <taxon>Deinococcaceae</taxon>
        <taxon>Deinococcus</taxon>
    </lineage>
</organism>
<feature type="transmembrane region" description="Helical" evidence="1">
    <location>
        <begin position="52"/>
        <end position="76"/>
    </location>
</feature>
<sequence>MTAADAVRLPTRRVVHLDRACGAERGGTCRQLAGGSDSGWHDPEGGVTLDHIGIPGLLTGSGLALLLGTLVIVCGWKERTRTAVFG</sequence>
<dbReference type="STRING" id="695939.SAMN00790413_05135"/>
<dbReference type="Proteomes" id="UP000192582">
    <property type="component" value="Unassembled WGS sequence"/>
</dbReference>
<gene>
    <name evidence="2" type="ORF">SAMN00790413_05135</name>
</gene>
<accession>A0A1W1UTQ8</accession>
<keyword evidence="1" id="KW-0472">Membrane</keyword>
<keyword evidence="1" id="KW-0812">Transmembrane</keyword>
<evidence type="ECO:0000313" key="2">
    <source>
        <dbReference type="EMBL" id="SMB84443.1"/>
    </source>
</evidence>
<keyword evidence="1" id="KW-1133">Transmembrane helix</keyword>
<dbReference type="RefSeq" id="WP_139806637.1">
    <property type="nucleotide sequence ID" value="NZ_FWWU01000007.1"/>
</dbReference>
<keyword evidence="3" id="KW-1185">Reference proteome</keyword>
<dbReference type="EMBL" id="FWWU01000007">
    <property type="protein sequence ID" value="SMB84443.1"/>
    <property type="molecule type" value="Genomic_DNA"/>
</dbReference>
<evidence type="ECO:0000256" key="1">
    <source>
        <dbReference type="SAM" id="Phobius"/>
    </source>
</evidence>
<reference evidence="2 3" key="1">
    <citation type="submission" date="2017-04" db="EMBL/GenBank/DDBJ databases">
        <authorList>
            <person name="Afonso C.L."/>
            <person name="Miller P.J."/>
            <person name="Scott M.A."/>
            <person name="Spackman E."/>
            <person name="Goraichik I."/>
            <person name="Dimitrov K.M."/>
            <person name="Suarez D.L."/>
            <person name="Swayne D.E."/>
        </authorList>
    </citation>
    <scope>NUCLEOTIDE SEQUENCE [LARGE SCALE GENOMIC DNA]</scope>
    <source>
        <strain evidence="2 3">KR-140</strain>
    </source>
</reference>
<dbReference type="AlphaFoldDB" id="A0A1W1UTQ8"/>
<evidence type="ECO:0000313" key="3">
    <source>
        <dbReference type="Proteomes" id="UP000192582"/>
    </source>
</evidence>
<proteinExistence type="predicted"/>
<protein>
    <submittedName>
        <fullName evidence="2">Uncharacterized protein</fullName>
    </submittedName>
</protein>